<reference evidence="2" key="2">
    <citation type="journal article" date="2021" name="PeerJ">
        <title>Extensive microbial diversity within the chicken gut microbiome revealed by metagenomics and culture.</title>
        <authorList>
            <person name="Gilroy R."/>
            <person name="Ravi A."/>
            <person name="Getino M."/>
            <person name="Pursley I."/>
            <person name="Horton D.L."/>
            <person name="Alikhan N.F."/>
            <person name="Baker D."/>
            <person name="Gharbi K."/>
            <person name="Hall N."/>
            <person name="Watson M."/>
            <person name="Adriaenssens E.M."/>
            <person name="Foster-Nyarko E."/>
            <person name="Jarju S."/>
            <person name="Secka A."/>
            <person name="Antonio M."/>
            <person name="Oren A."/>
            <person name="Chaudhuri R.R."/>
            <person name="La Ragione R."/>
            <person name="Hildebrand F."/>
            <person name="Pallen M.J."/>
        </authorList>
    </citation>
    <scope>NUCLEOTIDE SEQUENCE</scope>
    <source>
        <strain evidence="2">CHK157-1446</strain>
    </source>
</reference>
<sequence>MKTGGGKKAKKLNIVPLIVILLLAVVIVVALYLISSDDTPQSDSNIDAIQPVDSSTRKILLNESALPDATAPVQLSAEKGDTVITLNNESTTIDGSGASYKDGVLLINRAGVYELSGTLNGNIIVSAAGEDVVLIFNGVNVTSSNSSALYVHNANTVNLIANGETQNVFTDGTTYDFNLDYSSPTEAEPNAAIFSKDDLIIRGTGTFVVNGRYSAGIIGKDNLKIVNTNVVVDAVNNGINGKDSLIIQNSTVNVTAGNDGLRSTQDNNPALGYGLFTDSNITVTANGDGIQVETGLTIDNCAMYILAGGGAQNTAVDSQKGIKCNQGYVNFNSGNIVIDSADDSVNAVGDVSVLAGVLNLSTGDDGIHSDASVAIKGGTVVVSVSHEGLEGVTVDISGGDVYINSKSDGINAAGGSDGEGFDGAASAVGASNRFIRVSDGYVYINSDGDGIDSNGDIYLSGGTVIITGSLTADYSMFDYLGNFNLTGGTLLAMGGAQQIPSTDGFTQNCVDITFSNTLSAETFVSIECDSQEIVFKTTKSADKVIFSSPMLKTGSGCTVSYGGKYSSNENLDGVYTGGRYSGGSQITGSVAGVLSYISATNPE</sequence>
<gene>
    <name evidence="2" type="ORF">IAD01_02005</name>
</gene>
<proteinExistence type="predicted"/>
<dbReference type="AlphaFoldDB" id="A0A9D1EN91"/>
<keyword evidence="1" id="KW-1133">Transmembrane helix</keyword>
<dbReference type="InterPro" id="IPR025584">
    <property type="entry name" value="Cthe_2159"/>
</dbReference>
<organism evidence="2 3">
    <name type="scientific">Candidatus Faeciplasma gallinarum</name>
    <dbReference type="NCBI Taxonomy" id="2840799"/>
    <lineage>
        <taxon>Bacteria</taxon>
        <taxon>Bacillati</taxon>
        <taxon>Bacillota</taxon>
        <taxon>Clostridia</taxon>
        <taxon>Eubacteriales</taxon>
        <taxon>Oscillospiraceae</taxon>
        <taxon>Oscillospiraceae incertae sedis</taxon>
        <taxon>Candidatus Faeciplasma</taxon>
    </lineage>
</organism>
<name>A0A9D1EN91_9FIRM</name>
<feature type="transmembrane region" description="Helical" evidence="1">
    <location>
        <begin position="12"/>
        <end position="34"/>
    </location>
</feature>
<dbReference type="Proteomes" id="UP000823982">
    <property type="component" value="Unassembled WGS sequence"/>
</dbReference>
<protein>
    <submittedName>
        <fullName evidence="2">Carbohydrate-binding domain-containing protein</fullName>
    </submittedName>
</protein>
<evidence type="ECO:0000313" key="3">
    <source>
        <dbReference type="Proteomes" id="UP000823982"/>
    </source>
</evidence>
<dbReference type="EMBL" id="DVIR01000016">
    <property type="protein sequence ID" value="HIS24160.1"/>
    <property type="molecule type" value="Genomic_DNA"/>
</dbReference>
<keyword evidence="1" id="KW-0472">Membrane</keyword>
<comment type="caution">
    <text evidence="2">The sequence shown here is derived from an EMBL/GenBank/DDBJ whole genome shotgun (WGS) entry which is preliminary data.</text>
</comment>
<accession>A0A9D1EN91</accession>
<reference evidence="2" key="1">
    <citation type="submission" date="2020-10" db="EMBL/GenBank/DDBJ databases">
        <authorList>
            <person name="Gilroy R."/>
        </authorList>
    </citation>
    <scope>NUCLEOTIDE SEQUENCE</scope>
    <source>
        <strain evidence="2">CHK157-1446</strain>
    </source>
</reference>
<dbReference type="Pfam" id="PF14262">
    <property type="entry name" value="Cthe_2159"/>
    <property type="match status" value="1"/>
</dbReference>
<evidence type="ECO:0000313" key="2">
    <source>
        <dbReference type="EMBL" id="HIS24160.1"/>
    </source>
</evidence>
<evidence type="ECO:0000256" key="1">
    <source>
        <dbReference type="SAM" id="Phobius"/>
    </source>
</evidence>
<keyword evidence="1" id="KW-0812">Transmembrane</keyword>